<proteinExistence type="predicted"/>
<reference evidence="1 2" key="1">
    <citation type="journal article" date="2018" name="Front. Microbiol.">
        <title>Genomic and genetic insights into a cosmopolitan fungus, Paecilomyces variotii (Eurotiales).</title>
        <authorList>
            <person name="Urquhart A.S."/>
            <person name="Mondo S.J."/>
            <person name="Makela M.R."/>
            <person name="Hane J.K."/>
            <person name="Wiebenga A."/>
            <person name="He G."/>
            <person name="Mihaltcheva S."/>
            <person name="Pangilinan J."/>
            <person name="Lipzen A."/>
            <person name="Barry K."/>
            <person name="de Vries R.P."/>
            <person name="Grigoriev I.V."/>
            <person name="Idnurm A."/>
        </authorList>
    </citation>
    <scope>NUCLEOTIDE SEQUENCE [LARGE SCALE GENOMIC DNA]</scope>
    <source>
        <strain evidence="1 2">CBS 101075</strain>
    </source>
</reference>
<dbReference type="STRING" id="264951.A0A443HK77"/>
<evidence type="ECO:0000313" key="1">
    <source>
        <dbReference type="EMBL" id="RWQ92230.1"/>
    </source>
</evidence>
<keyword evidence="2" id="KW-1185">Reference proteome</keyword>
<organism evidence="1 2">
    <name type="scientific">Byssochlamys spectabilis</name>
    <name type="common">Paecilomyces variotii</name>
    <dbReference type="NCBI Taxonomy" id="264951"/>
    <lineage>
        <taxon>Eukaryota</taxon>
        <taxon>Fungi</taxon>
        <taxon>Dikarya</taxon>
        <taxon>Ascomycota</taxon>
        <taxon>Pezizomycotina</taxon>
        <taxon>Eurotiomycetes</taxon>
        <taxon>Eurotiomycetidae</taxon>
        <taxon>Eurotiales</taxon>
        <taxon>Thermoascaceae</taxon>
        <taxon>Paecilomyces</taxon>
    </lineage>
</organism>
<dbReference type="AlphaFoldDB" id="A0A443HK77"/>
<protein>
    <submittedName>
        <fullName evidence="1">Uncharacterized protein</fullName>
    </submittedName>
</protein>
<dbReference type="GeneID" id="39600792"/>
<dbReference type="Proteomes" id="UP000283841">
    <property type="component" value="Unassembled WGS sequence"/>
</dbReference>
<name>A0A443HK77_BYSSP</name>
<gene>
    <name evidence="1" type="ORF">C8Q69DRAFT_480256</name>
</gene>
<dbReference type="RefSeq" id="XP_028481875.1">
    <property type="nucleotide sequence ID" value="XM_028631515.1"/>
</dbReference>
<dbReference type="VEuPathDB" id="FungiDB:C8Q69DRAFT_480256"/>
<accession>A0A443HK77</accession>
<sequence length="197" mass="22646">MATQGDEAKPANNRPILTPFPVPDQQFASYDDSAVRRALWDPEEYSKWREQKLNECLKAQERFLSIYGYVPDEVLNLENWLKTKTPDGPAYPESEPSGLDHFTYYQIEILKFTLNTCTWLTPGMKTNYYAVLDAYRSRKLTADPKVITYWYKGVQVPDAGPAGSEKRYQEVAKLQEKYGDGSLHVEIVAWPQPQLLS</sequence>
<comment type="caution">
    <text evidence="1">The sequence shown here is derived from an EMBL/GenBank/DDBJ whole genome shotgun (WGS) entry which is preliminary data.</text>
</comment>
<dbReference type="EMBL" id="RCNU01000014">
    <property type="protein sequence ID" value="RWQ92230.1"/>
    <property type="molecule type" value="Genomic_DNA"/>
</dbReference>
<evidence type="ECO:0000313" key="2">
    <source>
        <dbReference type="Proteomes" id="UP000283841"/>
    </source>
</evidence>